<gene>
    <name evidence="1" type="ORF">BUTYVIB_02162</name>
</gene>
<dbReference type="AlphaFoldDB" id="D4S240"/>
<name>D4S240_9FIRM</name>
<accession>D4S240</accession>
<keyword evidence="2" id="KW-1185">Reference proteome</keyword>
<evidence type="ECO:0000313" key="2">
    <source>
        <dbReference type="Proteomes" id="UP000006238"/>
    </source>
</evidence>
<reference evidence="1 2" key="1">
    <citation type="submission" date="2010-02" db="EMBL/GenBank/DDBJ databases">
        <authorList>
            <person name="Weinstock G."/>
            <person name="Sodergren E."/>
            <person name="Clifton S."/>
            <person name="Fulton L."/>
            <person name="Fulton B."/>
            <person name="Courtney L."/>
            <person name="Fronick C."/>
            <person name="Harrison M."/>
            <person name="Strong C."/>
            <person name="Farmer C."/>
            <person name="Delahaunty K."/>
            <person name="Markovic C."/>
            <person name="Hall O."/>
            <person name="Minx P."/>
            <person name="Tomlinson C."/>
            <person name="Mitreva M."/>
            <person name="Nelson J."/>
            <person name="Hou S."/>
            <person name="Wollam A."/>
            <person name="Pepin K.H."/>
            <person name="Johnson M."/>
            <person name="Bhonagiri V."/>
            <person name="Zhang X."/>
            <person name="Suruliraj S."/>
            <person name="Warren W."/>
            <person name="Chinwalla A."/>
            <person name="Mardis E.R."/>
            <person name="Wilson R.K."/>
        </authorList>
    </citation>
    <scope>NUCLEOTIDE SEQUENCE [LARGE SCALE GENOMIC DNA]</scope>
    <source>
        <strain evidence="1 2">DSM 2876</strain>
    </source>
</reference>
<organism evidence="1 2">
    <name type="scientific">Eshraghiella crossota DSM 2876</name>
    <dbReference type="NCBI Taxonomy" id="511680"/>
    <lineage>
        <taxon>Bacteria</taxon>
        <taxon>Bacillati</taxon>
        <taxon>Bacillota</taxon>
        <taxon>Clostridia</taxon>
        <taxon>Lachnospirales</taxon>
        <taxon>Lachnospiraceae</taxon>
        <taxon>Eshraghiella</taxon>
    </lineage>
</organism>
<proteinExistence type="predicted"/>
<sequence>MTLIKFFAYKEGVLKKEKQLKAIWGYLSPRTEYLKDIPKNIFDKDISAISYTEEFDKNPKDTLKHIIDKLNSELNSILHEYDFN</sequence>
<dbReference type="EMBL" id="ABWN01000036">
    <property type="protein sequence ID" value="EFF67742.1"/>
    <property type="molecule type" value="Genomic_DNA"/>
</dbReference>
<dbReference type="Proteomes" id="UP000006238">
    <property type="component" value="Unassembled WGS sequence"/>
</dbReference>
<evidence type="ECO:0000313" key="1">
    <source>
        <dbReference type="EMBL" id="EFF67742.1"/>
    </source>
</evidence>
<protein>
    <submittedName>
        <fullName evidence="1">Uncharacterized protein</fullName>
    </submittedName>
</protein>
<dbReference type="HOGENOM" id="CLU_2521334_0_0_9"/>
<comment type="caution">
    <text evidence="1">The sequence shown here is derived from an EMBL/GenBank/DDBJ whole genome shotgun (WGS) entry which is preliminary data.</text>
</comment>